<dbReference type="OrthoDB" id="10041at2157"/>
<keyword evidence="6" id="KW-0378">Hydrolase</keyword>
<name>F8AG08_PYRYC</name>
<dbReference type="InterPro" id="IPR050582">
    <property type="entry name" value="HAD-like_SerB"/>
</dbReference>
<dbReference type="InterPro" id="IPR023214">
    <property type="entry name" value="HAD_sf"/>
</dbReference>
<dbReference type="NCBIfam" id="TIGR01491">
    <property type="entry name" value="HAD-SF-IB-PSPlk"/>
    <property type="match status" value="1"/>
</dbReference>
<keyword evidence="10" id="KW-1185">Reference proteome</keyword>
<dbReference type="AlphaFoldDB" id="F8AG08"/>
<dbReference type="KEGG" id="pya:PYCH_13920"/>
<protein>
    <recommendedName>
        <fullName evidence="3">phosphoserine phosphatase</fullName>
        <ecNumber evidence="3">3.1.3.3</ecNumber>
    </recommendedName>
</protein>
<evidence type="ECO:0000256" key="6">
    <source>
        <dbReference type="ARBA" id="ARBA00022801"/>
    </source>
</evidence>
<dbReference type="GO" id="GO:0006564">
    <property type="term" value="P:L-serine biosynthetic process"/>
    <property type="evidence" value="ECO:0007669"/>
    <property type="project" value="UniProtKB-KW"/>
</dbReference>
<dbReference type="HOGENOM" id="CLU_036368_4_5_2"/>
<dbReference type="NCBIfam" id="TIGR01488">
    <property type="entry name" value="HAD-SF-IB"/>
    <property type="match status" value="1"/>
</dbReference>
<evidence type="ECO:0000256" key="2">
    <source>
        <dbReference type="ARBA" id="ARBA00005135"/>
    </source>
</evidence>
<evidence type="ECO:0000256" key="5">
    <source>
        <dbReference type="ARBA" id="ARBA00022723"/>
    </source>
</evidence>
<keyword evidence="7" id="KW-0460">Magnesium</keyword>
<dbReference type="SUPFAM" id="SSF56784">
    <property type="entry name" value="HAD-like"/>
    <property type="match status" value="1"/>
</dbReference>
<evidence type="ECO:0000256" key="8">
    <source>
        <dbReference type="ARBA" id="ARBA00023299"/>
    </source>
</evidence>
<dbReference type="InterPro" id="IPR036412">
    <property type="entry name" value="HAD-like_sf"/>
</dbReference>
<organism evidence="9 10">
    <name type="scientific">Pyrococcus yayanosii (strain CH1 / JCM 16557)</name>
    <dbReference type="NCBI Taxonomy" id="529709"/>
    <lineage>
        <taxon>Archaea</taxon>
        <taxon>Methanobacteriati</taxon>
        <taxon>Methanobacteriota</taxon>
        <taxon>Thermococci</taxon>
        <taxon>Thermococcales</taxon>
        <taxon>Thermococcaceae</taxon>
        <taxon>Pyrococcus</taxon>
    </lineage>
</organism>
<dbReference type="Pfam" id="PF00702">
    <property type="entry name" value="Hydrolase"/>
    <property type="match status" value="1"/>
</dbReference>
<dbReference type="EMBL" id="CP002779">
    <property type="protein sequence ID" value="AEH25062.1"/>
    <property type="molecule type" value="Genomic_DNA"/>
</dbReference>
<sequence length="206" mass="23589">MRLAAFDLEGTLVDITSWEALHEKFGTCEKAKRNMELFFSGKISYEEWARLDASLWRGHTKEEIIELFKNVEPKPGARELFEFLRESGFKTAIISGGLMCLARRIGEMLGADYIFANELVFDEKGRITGEVIIRVNFHEKGRIMMALKEKLRPELTVAVGDWHNDVPMFKEADLSIALRDSLGADYIATDLWEVMKIIETALKNRV</sequence>
<dbReference type="Proteomes" id="UP000008386">
    <property type="component" value="Chromosome"/>
</dbReference>
<evidence type="ECO:0000313" key="10">
    <source>
        <dbReference type="Proteomes" id="UP000008386"/>
    </source>
</evidence>
<dbReference type="RefSeq" id="WP_013906118.1">
    <property type="nucleotide sequence ID" value="NC_015680.1"/>
</dbReference>
<accession>F8AG08</accession>
<comment type="pathway">
    <text evidence="2">Amino-acid biosynthesis; L-serine biosynthesis; L-serine from 3-phospho-D-glycerate: step 3/3.</text>
</comment>
<evidence type="ECO:0000313" key="9">
    <source>
        <dbReference type="EMBL" id="AEH25062.1"/>
    </source>
</evidence>
<dbReference type="PANTHER" id="PTHR43344">
    <property type="entry name" value="PHOSPHOSERINE PHOSPHATASE"/>
    <property type="match status" value="1"/>
</dbReference>
<proteinExistence type="predicted"/>
<comment type="cofactor">
    <cofactor evidence="1">
        <name>Mg(2+)</name>
        <dbReference type="ChEBI" id="CHEBI:18420"/>
    </cofactor>
</comment>
<gene>
    <name evidence="9" type="ordered locus">PYCH_13920</name>
</gene>
<dbReference type="InterPro" id="IPR006386">
    <property type="entry name" value="HAD-SF_hydro_IB_PSP-like_arc"/>
</dbReference>
<dbReference type="STRING" id="529709.PYCH_13920"/>
<reference evidence="9 10" key="1">
    <citation type="journal article" date="2011" name="J. Bacteriol.">
        <title>Complete genome sequence of the obligate piezophilic hyperthermophilic archaeon Pyrococcus yayanosii CH1.</title>
        <authorList>
            <person name="Jun X."/>
            <person name="Lupeng L."/>
            <person name="Minjuan X."/>
            <person name="Oger P."/>
            <person name="Fengping W."/>
            <person name="Jebbar M."/>
            <person name="Xiang X."/>
        </authorList>
    </citation>
    <scope>NUCLEOTIDE SEQUENCE [LARGE SCALE GENOMIC DNA]</scope>
    <source>
        <strain evidence="10">CH1 / JCM 16557</strain>
    </source>
</reference>
<dbReference type="EC" id="3.1.3.3" evidence="3"/>
<dbReference type="GO" id="GO:0005737">
    <property type="term" value="C:cytoplasm"/>
    <property type="evidence" value="ECO:0007669"/>
    <property type="project" value="TreeGrafter"/>
</dbReference>
<keyword evidence="5" id="KW-0479">Metal-binding</keyword>
<dbReference type="eggNOG" id="arCOG01158">
    <property type="taxonomic scope" value="Archaea"/>
</dbReference>
<dbReference type="GO" id="GO:0036424">
    <property type="term" value="F:L-phosphoserine phosphatase activity"/>
    <property type="evidence" value="ECO:0007669"/>
    <property type="project" value="TreeGrafter"/>
</dbReference>
<evidence type="ECO:0000256" key="1">
    <source>
        <dbReference type="ARBA" id="ARBA00001946"/>
    </source>
</evidence>
<keyword evidence="8" id="KW-0718">Serine biosynthesis</keyword>
<dbReference type="GeneID" id="10837963"/>
<dbReference type="PANTHER" id="PTHR43344:SF2">
    <property type="entry name" value="PHOSPHOSERINE PHOSPHATASE"/>
    <property type="match status" value="1"/>
</dbReference>
<dbReference type="GO" id="GO:0000287">
    <property type="term" value="F:magnesium ion binding"/>
    <property type="evidence" value="ECO:0007669"/>
    <property type="project" value="TreeGrafter"/>
</dbReference>
<dbReference type="Gene3D" id="3.40.50.1000">
    <property type="entry name" value="HAD superfamily/HAD-like"/>
    <property type="match status" value="1"/>
</dbReference>
<keyword evidence="4" id="KW-0028">Amino-acid biosynthesis</keyword>
<evidence type="ECO:0000256" key="4">
    <source>
        <dbReference type="ARBA" id="ARBA00022605"/>
    </source>
</evidence>
<evidence type="ECO:0000256" key="3">
    <source>
        <dbReference type="ARBA" id="ARBA00012640"/>
    </source>
</evidence>
<evidence type="ECO:0000256" key="7">
    <source>
        <dbReference type="ARBA" id="ARBA00022842"/>
    </source>
</evidence>